<dbReference type="PANTHER" id="PTHR47327:SF9">
    <property type="entry name" value="NO MECHANORECEPTOR POTENTIAL A, ISOFORM A"/>
    <property type="match status" value="1"/>
</dbReference>
<name>A0A7R9MGH0_9ACAR</name>
<dbReference type="AlphaFoldDB" id="A0A7R9MGH0"/>
<dbReference type="InterPro" id="IPR052774">
    <property type="entry name" value="Celegans_DevNeuronal_Protein"/>
</dbReference>
<reference evidence="3" key="1">
    <citation type="submission" date="2020-11" db="EMBL/GenBank/DDBJ databases">
        <authorList>
            <person name="Tran Van P."/>
        </authorList>
    </citation>
    <scope>NUCLEOTIDE SEQUENCE</scope>
</reference>
<feature type="region of interest" description="Disordered" evidence="1">
    <location>
        <begin position="177"/>
        <end position="196"/>
    </location>
</feature>
<accession>A0A7R9MGH0</accession>
<feature type="region of interest" description="Disordered" evidence="1">
    <location>
        <begin position="417"/>
        <end position="479"/>
    </location>
</feature>
<feature type="non-terminal residue" evidence="3">
    <location>
        <position position="1"/>
    </location>
</feature>
<dbReference type="EMBL" id="OC932257">
    <property type="protein sequence ID" value="CAD7659452.1"/>
    <property type="molecule type" value="Genomic_DNA"/>
</dbReference>
<feature type="compositionally biased region" description="Pro residues" evidence="1">
    <location>
        <begin position="375"/>
        <end position="384"/>
    </location>
</feature>
<dbReference type="PROSITE" id="PS51034">
    <property type="entry name" value="ZP_2"/>
    <property type="match status" value="1"/>
</dbReference>
<sequence length="565" mass="63296">TIRVLCSFETSDQTVTLMSTNPNVGKSPGIDVTSLQNARTRLEQPITSVVTNTAPPPSVMMRILDRTGNDAQIVGLGDELVLRIELKDPSSAFAVFARNLYARSSNGESLFLIDNTGCPTDPAIFPALQVDQRDKRSLFSTFKAFRFPTTGVVNFEVQIRFCQEKCEPVKCVSGSESFGRRRKRNTNEDNDEDSDAEEYINETETLRQNDSLQPILIPNDEAILAIRKRVKGIRVNKTENKNLVFRNRSALMEDSSNSSVTSEPLPQPQPQQQQQTLPLKPNPSPAQSLPDTKPVVGSSQSTESSVKVTVPSFPQSYGSNDVKNNGNKIYESYGYNNPSLSGQQQPPSYPPAQPYPPAQSYPPSQSYLPSQSYPPSQPYPPSMPYHPHQAYPPYVQQPVMGHHLYSEQKSVTHLPPQYINRNDYFPQQESPPTTTQKPTRKTRPPLHPAYLEWGDSRPSRPPPRPSPRHKIIASTEKPQTQEVPLSLTLMMKKLFKLKNARIVTQALRSKMSTKQVLDSEEDITRIDHNISASNQALNSNVFYGNRELGFRTSLPSSTSFDFTHH</sequence>
<gene>
    <name evidence="3" type="ORF">ONB1V03_LOCUS16047</name>
</gene>
<dbReference type="Proteomes" id="UP000728032">
    <property type="component" value="Unassembled WGS sequence"/>
</dbReference>
<feature type="compositionally biased region" description="Low complexity" evidence="1">
    <location>
        <begin position="270"/>
        <end position="279"/>
    </location>
</feature>
<organism evidence="3">
    <name type="scientific">Oppiella nova</name>
    <dbReference type="NCBI Taxonomy" id="334625"/>
    <lineage>
        <taxon>Eukaryota</taxon>
        <taxon>Metazoa</taxon>
        <taxon>Ecdysozoa</taxon>
        <taxon>Arthropoda</taxon>
        <taxon>Chelicerata</taxon>
        <taxon>Arachnida</taxon>
        <taxon>Acari</taxon>
        <taxon>Acariformes</taxon>
        <taxon>Sarcoptiformes</taxon>
        <taxon>Oribatida</taxon>
        <taxon>Brachypylina</taxon>
        <taxon>Oppioidea</taxon>
        <taxon>Oppiidae</taxon>
        <taxon>Oppiella</taxon>
    </lineage>
</organism>
<dbReference type="InterPro" id="IPR001507">
    <property type="entry name" value="ZP_dom"/>
</dbReference>
<keyword evidence="4" id="KW-1185">Reference proteome</keyword>
<feature type="domain" description="ZP" evidence="2">
    <location>
        <begin position="1"/>
        <end position="178"/>
    </location>
</feature>
<dbReference type="PRINTS" id="PR01217">
    <property type="entry name" value="PRICHEXTENSN"/>
</dbReference>
<protein>
    <recommendedName>
        <fullName evidence="2">ZP domain-containing protein</fullName>
    </recommendedName>
</protein>
<evidence type="ECO:0000313" key="3">
    <source>
        <dbReference type="EMBL" id="CAD7659452.1"/>
    </source>
</evidence>
<evidence type="ECO:0000256" key="1">
    <source>
        <dbReference type="SAM" id="MobiDB-lite"/>
    </source>
</evidence>
<dbReference type="GO" id="GO:0009653">
    <property type="term" value="P:anatomical structure morphogenesis"/>
    <property type="evidence" value="ECO:0007669"/>
    <property type="project" value="TreeGrafter"/>
</dbReference>
<feature type="compositionally biased region" description="Low complexity" evidence="1">
    <location>
        <begin position="361"/>
        <end position="374"/>
    </location>
</feature>
<feature type="region of interest" description="Disordered" evidence="1">
    <location>
        <begin position="253"/>
        <end position="390"/>
    </location>
</feature>
<proteinExistence type="predicted"/>
<feature type="compositionally biased region" description="Polar residues" evidence="1">
    <location>
        <begin position="297"/>
        <end position="327"/>
    </location>
</feature>
<evidence type="ECO:0000313" key="4">
    <source>
        <dbReference type="Proteomes" id="UP000728032"/>
    </source>
</evidence>
<dbReference type="PANTHER" id="PTHR47327">
    <property type="entry name" value="FI18240P1-RELATED"/>
    <property type="match status" value="1"/>
</dbReference>
<dbReference type="OrthoDB" id="6430118at2759"/>
<dbReference type="EMBL" id="CAJPVJ010017432">
    <property type="protein sequence ID" value="CAG2176614.1"/>
    <property type="molecule type" value="Genomic_DNA"/>
</dbReference>
<evidence type="ECO:0000259" key="2">
    <source>
        <dbReference type="PROSITE" id="PS51034"/>
    </source>
</evidence>
<feature type="compositionally biased region" description="Pro residues" evidence="1">
    <location>
        <begin position="347"/>
        <end position="360"/>
    </location>
</feature>